<dbReference type="RefSeq" id="XP_067545358.1">
    <property type="nucleotide sequence ID" value="XM_067687650.1"/>
</dbReference>
<dbReference type="GeneID" id="93646582"/>
<dbReference type="VEuPathDB" id="MicrosporidiaDB:NEDG_00232"/>
<accession>A0A177EIJ4</accession>
<dbReference type="Gene3D" id="6.10.140.1730">
    <property type="match status" value="1"/>
</dbReference>
<comment type="similarity">
    <text evidence="1 4">Belongs to the eukaryotic ribosomal protein eL29 family.</text>
</comment>
<dbReference type="InterPro" id="IPR002673">
    <property type="entry name" value="Ribosomal_eL29"/>
</dbReference>
<keyword evidence="7" id="KW-1185">Reference proteome</keyword>
<dbReference type="Proteomes" id="UP000185944">
    <property type="component" value="Unassembled WGS sequence"/>
</dbReference>
<evidence type="ECO:0000256" key="4">
    <source>
        <dbReference type="RuleBase" id="RU364026"/>
    </source>
</evidence>
<dbReference type="EMBL" id="LTDL01000014">
    <property type="protein sequence ID" value="OAG31757.1"/>
    <property type="molecule type" value="Genomic_DNA"/>
</dbReference>
<gene>
    <name evidence="6" type="ORF">NEDG_00232</name>
</gene>
<evidence type="ECO:0000256" key="1">
    <source>
        <dbReference type="ARBA" id="ARBA00010247"/>
    </source>
</evidence>
<dbReference type="Pfam" id="PF01779">
    <property type="entry name" value="Ribosomal_L29e"/>
    <property type="match status" value="1"/>
</dbReference>
<dbReference type="GO" id="GO:0002181">
    <property type="term" value="P:cytoplasmic translation"/>
    <property type="evidence" value="ECO:0007669"/>
    <property type="project" value="TreeGrafter"/>
</dbReference>
<sequence length="96" mass="11140">MAKSKNHTNQNQNRKAHRNGIKKPRQVDRLPTRGMPAAALAEMRRAENEKYPVSKKKTMSFEERNAMEGQNPSVARKRYIVKMGIERMARKGIYLN</sequence>
<dbReference type="PANTHER" id="PTHR12884">
    <property type="entry name" value="60S RIBOSOMAL PROTEIN L29"/>
    <property type="match status" value="1"/>
</dbReference>
<proteinExistence type="inferred from homology"/>
<keyword evidence="2 4" id="KW-0689">Ribosomal protein</keyword>
<evidence type="ECO:0000256" key="2">
    <source>
        <dbReference type="ARBA" id="ARBA00022980"/>
    </source>
</evidence>
<name>A0A177EIJ4_9MICR</name>
<feature type="compositionally biased region" description="Basic and acidic residues" evidence="5">
    <location>
        <begin position="42"/>
        <end position="52"/>
    </location>
</feature>
<feature type="compositionally biased region" description="Basic residues" evidence="5">
    <location>
        <begin position="14"/>
        <end position="24"/>
    </location>
</feature>
<keyword evidence="3 4" id="KW-0687">Ribonucleoprotein</keyword>
<organism evidence="6 7">
    <name type="scientific">Nematocida displodere</name>
    <dbReference type="NCBI Taxonomy" id="1805483"/>
    <lineage>
        <taxon>Eukaryota</taxon>
        <taxon>Fungi</taxon>
        <taxon>Fungi incertae sedis</taxon>
        <taxon>Microsporidia</taxon>
        <taxon>Nematocida</taxon>
    </lineage>
</organism>
<evidence type="ECO:0000313" key="7">
    <source>
        <dbReference type="Proteomes" id="UP000185944"/>
    </source>
</evidence>
<dbReference type="GO" id="GO:0003735">
    <property type="term" value="F:structural constituent of ribosome"/>
    <property type="evidence" value="ECO:0007669"/>
    <property type="project" value="UniProtKB-UniRule"/>
</dbReference>
<dbReference type="STRING" id="1805483.A0A177EIJ4"/>
<dbReference type="GO" id="GO:0022625">
    <property type="term" value="C:cytosolic large ribosomal subunit"/>
    <property type="evidence" value="ECO:0007669"/>
    <property type="project" value="TreeGrafter"/>
</dbReference>
<evidence type="ECO:0000256" key="3">
    <source>
        <dbReference type="ARBA" id="ARBA00023274"/>
    </source>
</evidence>
<feature type="region of interest" description="Disordered" evidence="5">
    <location>
        <begin position="1"/>
        <end position="69"/>
    </location>
</feature>
<protein>
    <recommendedName>
        <fullName evidence="4">60S ribosomal protein L29</fullName>
    </recommendedName>
</protein>
<comment type="caution">
    <text evidence="6">The sequence shown here is derived from an EMBL/GenBank/DDBJ whole genome shotgun (WGS) entry which is preliminary data.</text>
</comment>
<reference evidence="6 7" key="1">
    <citation type="submission" date="2016-02" db="EMBL/GenBank/DDBJ databases">
        <title>Discovery of a natural microsporidian pathogen with a broad tissue tropism in Caenorhabditis elegans.</title>
        <authorList>
            <person name="Luallen R.J."/>
            <person name="Reinke A.W."/>
            <person name="Tong L."/>
            <person name="Botts M.R."/>
            <person name="Felix M.-A."/>
            <person name="Troemel E.R."/>
        </authorList>
    </citation>
    <scope>NUCLEOTIDE SEQUENCE [LARGE SCALE GENOMIC DNA]</scope>
    <source>
        <strain evidence="6 7">JUm2807</strain>
    </source>
</reference>
<dbReference type="AlphaFoldDB" id="A0A177EIJ4"/>
<evidence type="ECO:0000313" key="6">
    <source>
        <dbReference type="EMBL" id="OAG31757.1"/>
    </source>
</evidence>
<dbReference type="PANTHER" id="PTHR12884:SF0">
    <property type="entry name" value="60S RIBOSOMAL PROTEIN L29"/>
    <property type="match status" value="1"/>
</dbReference>
<dbReference type="OrthoDB" id="996720at2759"/>
<evidence type="ECO:0000256" key="5">
    <source>
        <dbReference type="SAM" id="MobiDB-lite"/>
    </source>
</evidence>